<proteinExistence type="predicted"/>
<keyword evidence="1" id="KW-0732">Signal</keyword>
<evidence type="ECO:0000313" key="2">
    <source>
        <dbReference type="EMBL" id="CAD2163016.1"/>
    </source>
</evidence>
<organism evidence="2 3">
    <name type="scientific">Meloidogyne enterolobii</name>
    <name type="common">Root-knot nematode worm</name>
    <name type="synonym">Meloidogyne mayaguensis</name>
    <dbReference type="NCBI Taxonomy" id="390850"/>
    <lineage>
        <taxon>Eukaryota</taxon>
        <taxon>Metazoa</taxon>
        <taxon>Ecdysozoa</taxon>
        <taxon>Nematoda</taxon>
        <taxon>Chromadorea</taxon>
        <taxon>Rhabditida</taxon>
        <taxon>Tylenchina</taxon>
        <taxon>Tylenchomorpha</taxon>
        <taxon>Tylenchoidea</taxon>
        <taxon>Meloidogynidae</taxon>
        <taxon>Meloidogyninae</taxon>
        <taxon>Meloidogyne</taxon>
    </lineage>
</organism>
<evidence type="ECO:0000256" key="1">
    <source>
        <dbReference type="SAM" id="SignalP"/>
    </source>
</evidence>
<protein>
    <submittedName>
        <fullName evidence="2">Uncharacterized protein</fullName>
    </submittedName>
</protein>
<gene>
    <name evidence="2" type="ORF">MENT_LOCUS15755</name>
</gene>
<feature type="chain" id="PRO_5027585892" evidence="1">
    <location>
        <begin position="25"/>
        <end position="133"/>
    </location>
</feature>
<sequence>MFKNLFFPFLSLLIFYISTGYSQAIKDYRYVEFPAESTDPEYPEGYLKLKTLKISKSNEIDKIHMELVIEFKDFVEILLTNDKYKNKKTYPVEEAKAIENGKKEIKINDVFDKDYLNGIAIAGKYHDEKMFTH</sequence>
<feature type="signal peptide" evidence="1">
    <location>
        <begin position="1"/>
        <end position="24"/>
    </location>
</feature>
<dbReference type="Proteomes" id="UP000580250">
    <property type="component" value="Unassembled WGS sequence"/>
</dbReference>
<dbReference type="EMBL" id="CAJEWN010000095">
    <property type="protein sequence ID" value="CAD2163016.1"/>
    <property type="molecule type" value="Genomic_DNA"/>
</dbReference>
<dbReference type="AlphaFoldDB" id="A0A6V7UQ49"/>
<comment type="caution">
    <text evidence="2">The sequence shown here is derived from an EMBL/GenBank/DDBJ whole genome shotgun (WGS) entry which is preliminary data.</text>
</comment>
<reference evidence="2 3" key="1">
    <citation type="submission" date="2020-08" db="EMBL/GenBank/DDBJ databases">
        <authorList>
            <person name="Koutsovoulos G."/>
            <person name="Danchin GJ E."/>
        </authorList>
    </citation>
    <scope>NUCLEOTIDE SEQUENCE [LARGE SCALE GENOMIC DNA]</scope>
</reference>
<accession>A0A6V7UQ49</accession>
<evidence type="ECO:0000313" key="3">
    <source>
        <dbReference type="Proteomes" id="UP000580250"/>
    </source>
</evidence>
<name>A0A6V7UQ49_MELEN</name>